<gene>
    <name evidence="1" type="ORF">DCC88_11815</name>
</gene>
<name>A0A369KKF3_9BACT</name>
<organism evidence="1 2">
    <name type="scientific">Spirobacillus cienkowskii</name>
    <dbReference type="NCBI Taxonomy" id="495820"/>
    <lineage>
        <taxon>Bacteria</taxon>
        <taxon>Pseudomonadati</taxon>
        <taxon>Bdellovibrionota</taxon>
        <taxon>Oligoflexia</taxon>
        <taxon>Silvanigrellales</taxon>
        <taxon>Spirobacillus</taxon>
    </lineage>
</organism>
<dbReference type="AlphaFoldDB" id="A0A369KKF3"/>
<reference evidence="1" key="1">
    <citation type="submission" date="2018-04" db="EMBL/GenBank/DDBJ databases">
        <title>Draft genome sequence of the Candidatus Spirobacillus cienkowskii, a pathogen of freshwater Daphnia species, reconstructed from hemolymph metagenomic reads.</title>
        <authorList>
            <person name="Bresciani L."/>
            <person name="Lemos L.N."/>
            <person name="Wale N."/>
            <person name="Lin J.Y."/>
            <person name="Fernandes G.R."/>
            <person name="Duffy M.A."/>
            <person name="Rodrigues J.M."/>
        </authorList>
    </citation>
    <scope>NUCLEOTIDE SEQUENCE [LARGE SCALE GENOMIC DNA]</scope>
    <source>
        <strain evidence="1">Binning01</strain>
    </source>
</reference>
<dbReference type="EMBL" id="QOVW01000104">
    <property type="protein sequence ID" value="RDB35109.1"/>
    <property type="molecule type" value="Genomic_DNA"/>
</dbReference>
<proteinExistence type="predicted"/>
<protein>
    <submittedName>
        <fullName evidence="1">Uncharacterized protein</fullName>
    </submittedName>
</protein>
<evidence type="ECO:0000313" key="2">
    <source>
        <dbReference type="Proteomes" id="UP000253934"/>
    </source>
</evidence>
<keyword evidence="2" id="KW-1185">Reference proteome</keyword>
<accession>A0A369KKF3</accession>
<comment type="caution">
    <text evidence="1">The sequence shown here is derived from an EMBL/GenBank/DDBJ whole genome shotgun (WGS) entry which is preliminary data.</text>
</comment>
<evidence type="ECO:0000313" key="1">
    <source>
        <dbReference type="EMBL" id="RDB35109.1"/>
    </source>
</evidence>
<sequence length="615" mass="69256">MPLYIGFLNACVFILLLLIHLSCNHKNGKVLHKSRADSVLQQENLIRDTKIEFEYKSIPSGTCSNYKIISALDSLYVKNNLKLKDNNNYFTLDKNLQRVCAFNILGSIETAAPLDATAQLGLELGASKTFDEVRVGAKLPSIIDIKLSTEQKNIFVPTGEQIKPFHIMVRRKINESYQSLTSSGQSPNSVLSLVVTPNGGKPIPLNIVRGTHKELFSFIMPSDLSFGTYPLSLSVKDAAPNVKYDFTVQLVEKGTHSNSPKINSIFIDHNNVNSIPIGTCIPYRVIAKDLAEKEHFITNPELLETKLQPLQSNFSVLPEEEKICAYKIISRTEKIYPTKDDPVDLSINYEGKTSIASFKAAKPPEYKLFESKPIFLLDLGSSGNHLISVKSGQKTENFKINLTKTLSSTEQTTHFATDINGYEILDHDSKEIIKLNSIVNSEDDSVLFNFIAPLKLQKSSLDPSFFTLRMVKFPNITAQFKLHIISDIKSVQLSCKNISNFPFSSFKLNDECNLNVNITLNSNENLDLSTNDGMRRYRVEYKIGDNVLQSENNNYLLKLSDEELNQIKDNASALAKSFYIEVYVYDRASNNKIITKKQEVKFWLPQIDIKNLDAH</sequence>
<dbReference type="Proteomes" id="UP000253934">
    <property type="component" value="Unassembled WGS sequence"/>
</dbReference>